<evidence type="ECO:0000313" key="6">
    <source>
        <dbReference type="EMBL" id="CAL0325287.1"/>
    </source>
</evidence>
<name>A0AAV1XWA8_LUPLU</name>
<accession>A0AAV1XWA8</accession>
<dbReference type="PANTHER" id="PTHR31444">
    <property type="entry name" value="OS11G0490100 PROTEIN"/>
    <property type="match status" value="1"/>
</dbReference>
<organism evidence="6 7">
    <name type="scientific">Lupinus luteus</name>
    <name type="common">European yellow lupine</name>
    <dbReference type="NCBI Taxonomy" id="3873"/>
    <lineage>
        <taxon>Eukaryota</taxon>
        <taxon>Viridiplantae</taxon>
        <taxon>Streptophyta</taxon>
        <taxon>Embryophyta</taxon>
        <taxon>Tracheophyta</taxon>
        <taxon>Spermatophyta</taxon>
        <taxon>Magnoliopsida</taxon>
        <taxon>eudicotyledons</taxon>
        <taxon>Gunneridae</taxon>
        <taxon>Pentapetalae</taxon>
        <taxon>rosids</taxon>
        <taxon>fabids</taxon>
        <taxon>Fabales</taxon>
        <taxon>Fabaceae</taxon>
        <taxon>Papilionoideae</taxon>
        <taxon>50 kb inversion clade</taxon>
        <taxon>genistoids sensu lato</taxon>
        <taxon>core genistoids</taxon>
        <taxon>Genisteae</taxon>
        <taxon>Lupinus</taxon>
    </lineage>
</organism>
<keyword evidence="4 5" id="KW-0472">Membrane</keyword>
<sequence>MPPDILHFRPQLSPLVQFPPPLTSSAQEDQPSSNHKYCQGSIVKMKLTKKKLIPILVLILSIISILRLIMSLKTSYSSSRGIESTISQAFQHNKVNASNAMPRRTSNITTTLTEKEFKVLSDLITLKSPCNLLIFGFQPQYLTLSSMNVGGSTIILEDDYDKINKGSINSNTTQIYKLEYKNMPAKSAYKMLKHARHNPPCAQNSTVLLQKSKCKLALKNLPEEVYRKKWDVIVIDGPIGDSAESSGRMATIYSASVLARSVGNKTCDVVVHDVDRMVEKWFSWEFLCDENLLHCKGKLWHFRIRGHTNSARFCHDRASATEK</sequence>
<reference evidence="6 7" key="1">
    <citation type="submission" date="2024-03" db="EMBL/GenBank/DDBJ databases">
        <authorList>
            <person name="Martinez-Hernandez J."/>
        </authorList>
    </citation>
    <scope>NUCLEOTIDE SEQUENCE [LARGE SCALE GENOMIC DNA]</scope>
</reference>
<keyword evidence="2 5" id="KW-0812">Transmembrane</keyword>
<evidence type="ECO:0000256" key="3">
    <source>
        <dbReference type="ARBA" id="ARBA00022989"/>
    </source>
</evidence>
<evidence type="ECO:0000256" key="1">
    <source>
        <dbReference type="ARBA" id="ARBA00004194"/>
    </source>
</evidence>
<evidence type="ECO:0008006" key="8">
    <source>
        <dbReference type="Google" id="ProtNLM"/>
    </source>
</evidence>
<evidence type="ECO:0000256" key="2">
    <source>
        <dbReference type="ARBA" id="ARBA00022692"/>
    </source>
</evidence>
<dbReference type="AlphaFoldDB" id="A0AAV1XWA8"/>
<evidence type="ECO:0000256" key="5">
    <source>
        <dbReference type="SAM" id="Phobius"/>
    </source>
</evidence>
<dbReference type="InterPro" id="IPR006514">
    <property type="entry name" value="IRX15/GXM/AGM"/>
</dbReference>
<dbReference type="GO" id="GO:0045492">
    <property type="term" value="P:xylan biosynthetic process"/>
    <property type="evidence" value="ECO:0007669"/>
    <property type="project" value="InterPro"/>
</dbReference>
<evidence type="ECO:0000313" key="7">
    <source>
        <dbReference type="Proteomes" id="UP001497480"/>
    </source>
</evidence>
<comment type="subcellular location">
    <subcellularLocation>
        <location evidence="1">Golgi apparatus membrane</location>
        <topology evidence="1">Single-pass membrane protein</topology>
    </subcellularLocation>
</comment>
<protein>
    <recommendedName>
        <fullName evidence="8">Polysaccharide biosynthesis domain-containing protein</fullName>
    </recommendedName>
</protein>
<evidence type="ECO:0000256" key="4">
    <source>
        <dbReference type="ARBA" id="ARBA00023136"/>
    </source>
</evidence>
<dbReference type="NCBIfam" id="TIGR01627">
    <property type="entry name" value="A_thal_3515"/>
    <property type="match status" value="1"/>
</dbReference>
<comment type="caution">
    <text evidence="6">The sequence shown here is derived from an EMBL/GenBank/DDBJ whole genome shotgun (WGS) entry which is preliminary data.</text>
</comment>
<gene>
    <name evidence="6" type="ORF">LLUT_LOCUS26347</name>
</gene>
<dbReference type="EMBL" id="CAXHTB010000018">
    <property type="protein sequence ID" value="CAL0325287.1"/>
    <property type="molecule type" value="Genomic_DNA"/>
</dbReference>
<dbReference type="Pfam" id="PF21729">
    <property type="entry name" value="IRX15_IRX15L_GXM"/>
    <property type="match status" value="1"/>
</dbReference>
<feature type="transmembrane region" description="Helical" evidence="5">
    <location>
        <begin position="52"/>
        <end position="70"/>
    </location>
</feature>
<proteinExistence type="predicted"/>
<keyword evidence="3 5" id="KW-1133">Transmembrane helix</keyword>
<dbReference type="Proteomes" id="UP001497480">
    <property type="component" value="Unassembled WGS sequence"/>
</dbReference>
<keyword evidence="7" id="KW-1185">Reference proteome</keyword>
<dbReference type="GO" id="GO:0000139">
    <property type="term" value="C:Golgi membrane"/>
    <property type="evidence" value="ECO:0007669"/>
    <property type="project" value="UniProtKB-SubCell"/>
</dbReference>